<proteinExistence type="predicted"/>
<keyword evidence="3" id="KW-1185">Reference proteome</keyword>
<feature type="transmembrane region" description="Helical" evidence="1">
    <location>
        <begin position="55"/>
        <end position="73"/>
    </location>
</feature>
<reference evidence="2 3" key="1">
    <citation type="submission" date="2015-07" db="EMBL/GenBank/DDBJ databases">
        <authorList>
            <person name="Noorani M."/>
        </authorList>
    </citation>
    <scope>NUCLEOTIDE SEQUENCE [LARGE SCALE GENOMIC DNA]</scope>
    <source>
        <strain evidence="2 3">CECT 5088</strain>
    </source>
</reference>
<keyword evidence="1" id="KW-0812">Transmembrane</keyword>
<evidence type="ECO:0000313" key="2">
    <source>
        <dbReference type="EMBL" id="CTQ31373.1"/>
    </source>
</evidence>
<organism evidence="2 3">
    <name type="scientific">Jannaschia rubra</name>
    <dbReference type="NCBI Taxonomy" id="282197"/>
    <lineage>
        <taxon>Bacteria</taxon>
        <taxon>Pseudomonadati</taxon>
        <taxon>Pseudomonadota</taxon>
        <taxon>Alphaproteobacteria</taxon>
        <taxon>Rhodobacterales</taxon>
        <taxon>Roseobacteraceae</taxon>
        <taxon>Jannaschia</taxon>
    </lineage>
</organism>
<accession>A0A0M6XMG2</accession>
<protein>
    <submittedName>
        <fullName evidence="2">Uncharacterized protein</fullName>
    </submittedName>
</protein>
<evidence type="ECO:0000256" key="1">
    <source>
        <dbReference type="SAM" id="Phobius"/>
    </source>
</evidence>
<name>A0A0M6XMG2_9RHOB</name>
<dbReference type="STRING" id="282197.SAMN04488517_101288"/>
<keyword evidence="1" id="KW-0472">Membrane</keyword>
<sequence length="143" mass="15415">MGPKEAIAAVPARSLDLESRVGRSEPFRFPAFAGLFFAAGLFLLHICFWADRYTLSALVLTAIFCFPVTSNGLRRLQNGSRSGNRMRAGAVPASPSVTAPKAVFPRFCAVVGTTGTPLVFSFDIFRPLPWPSCPGPNLTEVPQ</sequence>
<dbReference type="EMBL" id="CXPG01000009">
    <property type="protein sequence ID" value="CTQ31373.1"/>
    <property type="molecule type" value="Genomic_DNA"/>
</dbReference>
<dbReference type="Proteomes" id="UP000048908">
    <property type="component" value="Unassembled WGS sequence"/>
</dbReference>
<dbReference type="RefSeq" id="WP_055680867.1">
    <property type="nucleotide sequence ID" value="NZ_CXPG01000009.1"/>
</dbReference>
<dbReference type="AlphaFoldDB" id="A0A0M6XMG2"/>
<keyword evidence="1" id="KW-1133">Transmembrane helix</keyword>
<feature type="transmembrane region" description="Helical" evidence="1">
    <location>
        <begin position="29"/>
        <end position="49"/>
    </location>
</feature>
<gene>
    <name evidence="2" type="ORF">JAN5088_00129</name>
</gene>
<evidence type="ECO:0000313" key="3">
    <source>
        <dbReference type="Proteomes" id="UP000048908"/>
    </source>
</evidence>